<accession>A0AA88HR52</accession>
<evidence type="ECO:0000313" key="3">
    <source>
        <dbReference type="Proteomes" id="UP001187531"/>
    </source>
</evidence>
<dbReference type="EMBL" id="JAVRJZ010000012">
    <property type="protein sequence ID" value="KAK2715553.1"/>
    <property type="molecule type" value="Genomic_DNA"/>
</dbReference>
<keyword evidence="3" id="KW-1185">Reference proteome</keyword>
<evidence type="ECO:0000313" key="2">
    <source>
        <dbReference type="EMBL" id="KAK2715553.1"/>
    </source>
</evidence>
<name>A0AA88HR52_ARTSF</name>
<dbReference type="InterPro" id="IPR021419">
    <property type="entry name" value="Mediator_Med25_VWA"/>
</dbReference>
<proteinExistence type="predicted"/>
<protein>
    <recommendedName>
        <fullName evidence="1">Mediator of RNA polymerase II transcription subunit 25 von Willebrand factor type A domain-containing protein</fullName>
    </recommendedName>
</protein>
<organism evidence="2 3">
    <name type="scientific">Artemia franciscana</name>
    <name type="common">Brine shrimp</name>
    <name type="synonym">Artemia sanfranciscana</name>
    <dbReference type="NCBI Taxonomy" id="6661"/>
    <lineage>
        <taxon>Eukaryota</taxon>
        <taxon>Metazoa</taxon>
        <taxon>Ecdysozoa</taxon>
        <taxon>Arthropoda</taxon>
        <taxon>Crustacea</taxon>
        <taxon>Branchiopoda</taxon>
        <taxon>Anostraca</taxon>
        <taxon>Artemiidae</taxon>
        <taxon>Artemia</taxon>
    </lineage>
</organism>
<dbReference type="AlphaFoldDB" id="A0AA88HR52"/>
<comment type="caution">
    <text evidence="2">The sequence shown here is derived from an EMBL/GenBank/DDBJ whole genome shotgun (WGS) entry which is preliminary data.</text>
</comment>
<sequence>MMNNQVILDGCATNASLNDVVLVVEKTPALGAYLAELKSSYLIPSLEFFNGGSYDEKDYGSLSSSSTYSLVTYSAADQIQKLLYECHGPFTSPFKLMAALDKLQVPRHIAQVPMVVPVHDPRYFFV</sequence>
<evidence type="ECO:0000259" key="1">
    <source>
        <dbReference type="Pfam" id="PF11265"/>
    </source>
</evidence>
<feature type="domain" description="Mediator of RNA polymerase II transcription subunit 25 von Willebrand factor type A" evidence="1">
    <location>
        <begin position="16"/>
        <end position="104"/>
    </location>
</feature>
<reference evidence="2" key="1">
    <citation type="submission" date="2023-07" db="EMBL/GenBank/DDBJ databases">
        <title>Chromosome-level genome assembly of Artemia franciscana.</title>
        <authorList>
            <person name="Jo E."/>
        </authorList>
    </citation>
    <scope>NUCLEOTIDE SEQUENCE</scope>
    <source>
        <tissue evidence="2">Whole body</tissue>
    </source>
</reference>
<dbReference type="Pfam" id="PF11265">
    <property type="entry name" value="Med25_VWA"/>
    <property type="match status" value="1"/>
</dbReference>
<dbReference type="Proteomes" id="UP001187531">
    <property type="component" value="Unassembled WGS sequence"/>
</dbReference>
<gene>
    <name evidence="2" type="ORF">QYM36_010216</name>
</gene>